<dbReference type="EMBL" id="CP022203">
    <property type="protein sequence ID" value="ATB51511.1"/>
    <property type="molecule type" value="Genomic_DNA"/>
</dbReference>
<name>A0A286SGH3_9BACT</name>
<proteinExistence type="predicted"/>
<dbReference type="OrthoDB" id="5506513at2"/>
<evidence type="ECO:0000259" key="1">
    <source>
        <dbReference type="Pfam" id="PF07791"/>
    </source>
</evidence>
<gene>
    <name evidence="2" type="ORF">MYMAC_007174</name>
</gene>
<evidence type="ECO:0000313" key="2">
    <source>
        <dbReference type="EMBL" id="ATB51511.1"/>
    </source>
</evidence>
<dbReference type="AlphaFoldDB" id="A0A286SGH3"/>
<dbReference type="RefSeq" id="WP_095961389.1">
    <property type="nucleotide sequence ID" value="NZ_CP022203.1"/>
</dbReference>
<dbReference type="InterPro" id="IPR012433">
    <property type="entry name" value="Imm11"/>
</dbReference>
<dbReference type="KEGG" id="mmas:MYMAC_007174"/>
<sequence>MNNETAYQVFSINPDPRVALLRDVSANVPDYMQLTDGIPLKGTIPESTTFTLSEEGGDMLCDFVENTSGTLIVSSRAREALETEGITGDDFEYLPVTLKDKRGRALKSRFYIVNPLQKVECMDRERSEFSASARTDKILSVQQLVVRQDMVPARLKLFRLGEWPRVIVIRLDLVQRLQEAQLTGLFVVEQGEDFIW</sequence>
<reference evidence="2 3" key="1">
    <citation type="submission" date="2017-06" db="EMBL/GenBank/DDBJ databases">
        <title>Sequencing and comparative analysis of myxobacterial genomes.</title>
        <authorList>
            <person name="Rupp O."/>
            <person name="Goesmann A."/>
            <person name="Sogaard-Andersen L."/>
        </authorList>
    </citation>
    <scope>NUCLEOTIDE SEQUENCE [LARGE SCALE GENOMIC DNA]</scope>
    <source>
        <strain evidence="2 3">DSM 14697</strain>
    </source>
</reference>
<dbReference type="Pfam" id="PF07791">
    <property type="entry name" value="Imm11"/>
    <property type="match status" value="1"/>
</dbReference>
<protein>
    <recommendedName>
        <fullName evidence="1">Immunity MXAN-0049 protein domain-containing protein</fullName>
    </recommendedName>
</protein>
<dbReference type="Proteomes" id="UP000217343">
    <property type="component" value="Chromosome"/>
</dbReference>
<evidence type="ECO:0000313" key="3">
    <source>
        <dbReference type="Proteomes" id="UP000217343"/>
    </source>
</evidence>
<organism evidence="2 3">
    <name type="scientific">Corallococcus macrosporus DSM 14697</name>
    <dbReference type="NCBI Taxonomy" id="1189310"/>
    <lineage>
        <taxon>Bacteria</taxon>
        <taxon>Pseudomonadati</taxon>
        <taxon>Myxococcota</taxon>
        <taxon>Myxococcia</taxon>
        <taxon>Myxococcales</taxon>
        <taxon>Cystobacterineae</taxon>
        <taxon>Myxococcaceae</taxon>
        <taxon>Corallococcus</taxon>
    </lineage>
</organism>
<keyword evidence="3" id="KW-1185">Reference proteome</keyword>
<feature type="domain" description="Immunity MXAN-0049 protein" evidence="1">
    <location>
        <begin position="38"/>
        <end position="185"/>
    </location>
</feature>
<accession>A0A286SGH3</accession>